<sequence length="101" mass="11578">MLDSFKDVGLSLNGEDGYPNHGFEMDEKNLTVYVHRQTRLKAGPHAKGCPCTLQFHAFRDFPDRPYKGHKHDCRSVIAKGTIEILDWPRPLRHSGIRMKCS</sequence>
<dbReference type="GeneID" id="78478273"/>
<evidence type="ECO:0000313" key="2">
    <source>
        <dbReference type="Proteomes" id="UP000069771"/>
    </source>
</evidence>
<evidence type="ECO:0000313" key="1">
    <source>
        <dbReference type="EMBL" id="AMK54727.1"/>
    </source>
</evidence>
<accession>A0A140DVQ0</accession>
<dbReference type="KEGG" id="fro:AALO17_15930"/>
<dbReference type="RefSeq" id="WP_067557515.1">
    <property type="nucleotide sequence ID" value="NZ_CAMTBT010000011.1"/>
</dbReference>
<dbReference type="STRING" id="1702221.AALO17_15930"/>
<dbReference type="OrthoDB" id="9794935at2"/>
<protein>
    <submittedName>
        <fullName evidence="1">Uncharacterized protein</fullName>
    </submittedName>
</protein>
<dbReference type="AlphaFoldDB" id="A0A140DVQ0"/>
<reference evidence="1 2" key="1">
    <citation type="journal article" date="2016" name="Gut Pathog.">
        <title>Whole genome sequencing of "Faecalibaculum rodentium" ALO17, isolated from C57BL/6J laboratory mouse feces.</title>
        <authorList>
            <person name="Lim S."/>
            <person name="Chang D.H."/>
            <person name="Ahn S."/>
            <person name="Kim B.C."/>
        </authorList>
    </citation>
    <scope>NUCLEOTIDE SEQUENCE [LARGE SCALE GENOMIC DNA]</scope>
    <source>
        <strain evidence="1 2">Alo17</strain>
    </source>
</reference>
<dbReference type="Proteomes" id="UP000069771">
    <property type="component" value="Chromosome"/>
</dbReference>
<keyword evidence="2" id="KW-1185">Reference proteome</keyword>
<dbReference type="EMBL" id="CP011391">
    <property type="protein sequence ID" value="AMK54727.1"/>
    <property type="molecule type" value="Genomic_DNA"/>
</dbReference>
<proteinExistence type="predicted"/>
<name>A0A140DVQ0_9FIRM</name>
<gene>
    <name evidence="1" type="ORF">AALO17_15930</name>
</gene>
<organism evidence="1 2">
    <name type="scientific">Faecalibaculum rodentium</name>
    <dbReference type="NCBI Taxonomy" id="1702221"/>
    <lineage>
        <taxon>Bacteria</taxon>
        <taxon>Bacillati</taxon>
        <taxon>Bacillota</taxon>
        <taxon>Erysipelotrichia</taxon>
        <taxon>Erysipelotrichales</taxon>
        <taxon>Erysipelotrichaceae</taxon>
        <taxon>Faecalibaculum</taxon>
    </lineage>
</organism>